<name>L9X7Y8_9EURY</name>
<dbReference type="PROSITE" id="PS00136">
    <property type="entry name" value="SUBTILASE_ASP"/>
    <property type="match status" value="1"/>
</dbReference>
<dbReference type="Pfam" id="PF13620">
    <property type="entry name" value="CarboxypepD_reg"/>
    <property type="match status" value="1"/>
</dbReference>
<accession>L9X7Y8</accession>
<dbReference type="EMBL" id="AOIA01000116">
    <property type="protein sequence ID" value="ELY57850.1"/>
    <property type="molecule type" value="Genomic_DNA"/>
</dbReference>
<evidence type="ECO:0000256" key="3">
    <source>
        <dbReference type="ARBA" id="ARBA00022801"/>
    </source>
</evidence>
<dbReference type="InterPro" id="IPR015500">
    <property type="entry name" value="Peptidase_S8_subtilisin-rel"/>
</dbReference>
<dbReference type="GO" id="GO:0004252">
    <property type="term" value="F:serine-type endopeptidase activity"/>
    <property type="evidence" value="ECO:0007669"/>
    <property type="project" value="UniProtKB-UniRule"/>
</dbReference>
<proteinExistence type="inferred from homology"/>
<feature type="domain" description="Peptidase S8/S53" evidence="8">
    <location>
        <begin position="189"/>
        <end position="444"/>
    </location>
</feature>
<reference evidence="9 10" key="1">
    <citation type="journal article" date="2014" name="PLoS Genet.">
        <title>Phylogenetically driven sequencing of extremely halophilic archaea reveals strategies for static and dynamic osmo-response.</title>
        <authorList>
            <person name="Becker E.A."/>
            <person name="Seitzer P.M."/>
            <person name="Tritt A."/>
            <person name="Larsen D."/>
            <person name="Krusor M."/>
            <person name="Yao A.I."/>
            <person name="Wu D."/>
            <person name="Madern D."/>
            <person name="Eisen J.A."/>
            <person name="Darling A.E."/>
            <person name="Facciotti M.T."/>
        </authorList>
    </citation>
    <scope>NUCLEOTIDE SEQUENCE [LARGE SCALE GENOMIC DNA]</scope>
    <source>
        <strain evidence="9 10">DSM 18795</strain>
    </source>
</reference>
<evidence type="ECO:0000256" key="5">
    <source>
        <dbReference type="PROSITE-ProRule" id="PRU01240"/>
    </source>
</evidence>
<protein>
    <submittedName>
        <fullName evidence="9">Peptidase S8/S53 subtilisin kexin sedolisin</fullName>
    </submittedName>
</protein>
<feature type="active site" description="Charge relay system" evidence="5">
    <location>
        <position position="198"/>
    </location>
</feature>
<evidence type="ECO:0000256" key="1">
    <source>
        <dbReference type="ARBA" id="ARBA00011073"/>
    </source>
</evidence>
<dbReference type="PROSITE" id="PS00138">
    <property type="entry name" value="SUBTILASE_SER"/>
    <property type="match status" value="1"/>
</dbReference>
<dbReference type="SUPFAM" id="SSF52743">
    <property type="entry name" value="Subtilisin-like"/>
    <property type="match status" value="1"/>
</dbReference>
<keyword evidence="2 5" id="KW-0645">Protease</keyword>
<dbReference type="InterPro" id="IPR008969">
    <property type="entry name" value="CarboxyPept-like_regulatory"/>
</dbReference>
<evidence type="ECO:0000256" key="6">
    <source>
        <dbReference type="RuleBase" id="RU003355"/>
    </source>
</evidence>
<feature type="region of interest" description="Disordered" evidence="7">
    <location>
        <begin position="150"/>
        <end position="175"/>
    </location>
</feature>
<dbReference type="SUPFAM" id="SSF49464">
    <property type="entry name" value="Carboxypeptidase regulatory domain-like"/>
    <property type="match status" value="1"/>
</dbReference>
<dbReference type="InterPro" id="IPR023827">
    <property type="entry name" value="Peptidase_S8_Asp-AS"/>
</dbReference>
<dbReference type="InterPro" id="IPR000209">
    <property type="entry name" value="Peptidase_S8/S53_dom"/>
</dbReference>
<evidence type="ECO:0000256" key="2">
    <source>
        <dbReference type="ARBA" id="ARBA00022670"/>
    </source>
</evidence>
<evidence type="ECO:0000256" key="7">
    <source>
        <dbReference type="SAM" id="MobiDB-lite"/>
    </source>
</evidence>
<evidence type="ECO:0000256" key="4">
    <source>
        <dbReference type="ARBA" id="ARBA00022825"/>
    </source>
</evidence>
<dbReference type="PANTHER" id="PTHR43806:SF11">
    <property type="entry name" value="CEREVISIN-RELATED"/>
    <property type="match status" value="1"/>
</dbReference>
<dbReference type="PATRIC" id="fig|1227498.3.peg.2535"/>
<comment type="caution">
    <text evidence="9">The sequence shown here is derived from an EMBL/GenBank/DDBJ whole genome shotgun (WGS) entry which is preliminary data.</text>
</comment>
<evidence type="ECO:0000259" key="8">
    <source>
        <dbReference type="Pfam" id="PF00082"/>
    </source>
</evidence>
<dbReference type="OrthoDB" id="27270at2157"/>
<evidence type="ECO:0000313" key="9">
    <source>
        <dbReference type="EMBL" id="ELY57850.1"/>
    </source>
</evidence>
<comment type="similarity">
    <text evidence="1 5 6">Belongs to the peptidase S8 family.</text>
</comment>
<keyword evidence="3 5" id="KW-0378">Hydrolase</keyword>
<feature type="active site" description="Charge relay system" evidence="5">
    <location>
        <position position="230"/>
    </location>
</feature>
<dbReference type="PROSITE" id="PS00137">
    <property type="entry name" value="SUBTILASE_HIS"/>
    <property type="match status" value="1"/>
</dbReference>
<feature type="active site" description="Charge relay system" evidence="5">
    <location>
        <position position="407"/>
    </location>
</feature>
<dbReference type="InterPro" id="IPR036852">
    <property type="entry name" value="Peptidase_S8/S53_dom_sf"/>
</dbReference>
<dbReference type="Gene3D" id="2.60.40.1120">
    <property type="entry name" value="Carboxypeptidase-like, regulatory domain"/>
    <property type="match status" value="1"/>
</dbReference>
<dbReference type="STRING" id="1227498.C492_13049"/>
<dbReference type="Pfam" id="PF00082">
    <property type="entry name" value="Peptidase_S8"/>
    <property type="match status" value="1"/>
</dbReference>
<gene>
    <name evidence="9" type="ORF">C492_13049</name>
</gene>
<dbReference type="Gene3D" id="3.40.50.200">
    <property type="entry name" value="Peptidase S8/S53 domain"/>
    <property type="match status" value="1"/>
</dbReference>
<dbReference type="AlphaFoldDB" id="L9X7Y8"/>
<organism evidence="9 10">
    <name type="scientific">Natronococcus jeotgali DSM 18795</name>
    <dbReference type="NCBI Taxonomy" id="1227498"/>
    <lineage>
        <taxon>Archaea</taxon>
        <taxon>Methanobacteriati</taxon>
        <taxon>Methanobacteriota</taxon>
        <taxon>Stenosarchaea group</taxon>
        <taxon>Halobacteria</taxon>
        <taxon>Halobacteriales</taxon>
        <taxon>Natrialbaceae</taxon>
        <taxon>Natronococcus</taxon>
    </lineage>
</organism>
<feature type="compositionally biased region" description="Low complexity" evidence="7">
    <location>
        <begin position="157"/>
        <end position="169"/>
    </location>
</feature>
<dbReference type="RefSeq" id="WP_008424097.1">
    <property type="nucleotide sequence ID" value="NZ_AOIA01000116.1"/>
</dbReference>
<evidence type="ECO:0000313" key="10">
    <source>
        <dbReference type="Proteomes" id="UP000011531"/>
    </source>
</evidence>
<keyword evidence="10" id="KW-1185">Reference proteome</keyword>
<dbReference type="InterPro" id="IPR050131">
    <property type="entry name" value="Peptidase_S8_subtilisin-like"/>
</dbReference>
<keyword evidence="4 5" id="KW-0720">Serine protease</keyword>
<dbReference type="InterPro" id="IPR022398">
    <property type="entry name" value="Peptidase_S8_His-AS"/>
</dbReference>
<dbReference type="GO" id="GO:0006508">
    <property type="term" value="P:proteolysis"/>
    <property type="evidence" value="ECO:0007669"/>
    <property type="project" value="UniProtKB-KW"/>
</dbReference>
<dbReference type="PANTHER" id="PTHR43806">
    <property type="entry name" value="PEPTIDASE S8"/>
    <property type="match status" value="1"/>
</dbReference>
<dbReference type="Proteomes" id="UP000011531">
    <property type="component" value="Unassembled WGS sequence"/>
</dbReference>
<dbReference type="InterPro" id="IPR023828">
    <property type="entry name" value="Peptidase_S8_Ser-AS"/>
</dbReference>
<sequence>MPRNSVADRFADRAVAGVLALVLVLGSLSGVAVGAPGNPGGSAVGDGGQTAAPIDPALEDAEGNVTVLVRLESPPLDADDDLEARKARVEASHERFARSVGASDAVTVEREFWLVAAAVATVDTDRIDLEAIAGADGVVAVDADETVSAATDREASGADAGTATAPDGPSTGLEQMNVPEAWETYGTRGEGASVAVLDSGVDGDHPDLEVDEWKDFGADPSPEPIAYDDHGTHVSGLVAGGNESGAAIGVAPGADLYHGAVMTDCSGGDCVGYERDIIAGLEWAVESGADVVVLSLGVDGYDTGLLDAIRNANDAGTPVVSSIGNQGAETSTSPGNLYDTTSVGAVGRSGTVPEFSSSEVIETDATWGEAAPERWPGSYAVPTLAAPGVDVTSTAPGGGYEVKSGTSMAAPAAAGAMALVQSATDRPLDAAELEAALTETAVDADGERSGNGIVDVPAAIERAGTHATLEGTVVDGVTGEPLEDAAVTATAGDDGHATTTDDDGEFEFEGLDANREYELVAERSGYEPASATASAPTDGSAAVDLSLAGSGTIDVALEDGRFGTAIEGGTVAARGPTGSYPGERTSDGYRIDGVPVGNEYALEADAPGYVGRERTVVVSDSEPRAASFELAGDSPLEVAVEAEDGTPVENATVVVESPSGATVELPERTAAGGTVATTVAGAGDRYAVAVSGPGFDRVAVETGPIEGETVETVVVSSSESGSGAPNPVVLAAVGALVAVGVARLARS</sequence>
<dbReference type="PRINTS" id="PR00723">
    <property type="entry name" value="SUBTILISIN"/>
</dbReference>
<dbReference type="PROSITE" id="PS51892">
    <property type="entry name" value="SUBTILASE"/>
    <property type="match status" value="1"/>
</dbReference>